<keyword evidence="2" id="KW-0812">Transmembrane</keyword>
<accession>A0AAW0A4K2</accession>
<name>A0AAW0A4K2_9AGAR</name>
<evidence type="ECO:0000256" key="2">
    <source>
        <dbReference type="SAM" id="Phobius"/>
    </source>
</evidence>
<evidence type="ECO:0000313" key="4">
    <source>
        <dbReference type="Proteomes" id="UP001362999"/>
    </source>
</evidence>
<protein>
    <submittedName>
        <fullName evidence="3">Uncharacterized protein</fullName>
    </submittedName>
</protein>
<proteinExistence type="predicted"/>
<sequence length="315" mass="35226">MPDTIYIALVICLVATNLTRIITAVKWISAYLSILSNEPNDRLVPLYDLEGVQIGFVRITDADYPLSSRSRSGRIFSGPNDGNEHNQTIVSRCIKSLSSSAWDGWLDTKYYTAFSSQEFTATQNLALNWSCEKMPGKEISQRCIRILVCASHSCSFDIRCAPAIRGEDLNRQLTKKCFCGQKLHLQSCGVESTTYIFRGGAHFINLGTHTHSKYTHTLSYCKHQPLEIDKFFSKYDQLQRNTATPAESSSGSDSEEEKATVNPGREQSRSSSSHPAVTSENEVGDALFIRNESDETLDPEDEWEKDNDPQAAESE</sequence>
<feature type="compositionally biased region" description="Polar residues" evidence="1">
    <location>
        <begin position="269"/>
        <end position="281"/>
    </location>
</feature>
<feature type="region of interest" description="Disordered" evidence="1">
    <location>
        <begin position="239"/>
        <end position="315"/>
    </location>
</feature>
<reference evidence="3 4" key="1">
    <citation type="journal article" date="2024" name="J Genomics">
        <title>Draft genome sequencing and assembly of Favolaschia claudopus CIRM-BRFM 2984 isolated from oak limbs.</title>
        <authorList>
            <person name="Navarro D."/>
            <person name="Drula E."/>
            <person name="Chaduli D."/>
            <person name="Cazenave R."/>
            <person name="Ahrendt S."/>
            <person name="Wang J."/>
            <person name="Lipzen A."/>
            <person name="Daum C."/>
            <person name="Barry K."/>
            <person name="Grigoriev I.V."/>
            <person name="Favel A."/>
            <person name="Rosso M.N."/>
            <person name="Martin F."/>
        </authorList>
    </citation>
    <scope>NUCLEOTIDE SEQUENCE [LARGE SCALE GENOMIC DNA]</scope>
    <source>
        <strain evidence="3 4">CIRM-BRFM 2984</strain>
    </source>
</reference>
<dbReference type="AlphaFoldDB" id="A0AAW0A4K2"/>
<dbReference type="Proteomes" id="UP001362999">
    <property type="component" value="Unassembled WGS sequence"/>
</dbReference>
<comment type="caution">
    <text evidence="3">The sequence shown here is derived from an EMBL/GenBank/DDBJ whole genome shotgun (WGS) entry which is preliminary data.</text>
</comment>
<feature type="compositionally biased region" description="Acidic residues" evidence="1">
    <location>
        <begin position="294"/>
        <end position="305"/>
    </location>
</feature>
<evidence type="ECO:0000313" key="3">
    <source>
        <dbReference type="EMBL" id="KAK7000873.1"/>
    </source>
</evidence>
<feature type="transmembrane region" description="Helical" evidence="2">
    <location>
        <begin position="6"/>
        <end position="28"/>
    </location>
</feature>
<organism evidence="3 4">
    <name type="scientific">Favolaschia claudopus</name>
    <dbReference type="NCBI Taxonomy" id="2862362"/>
    <lineage>
        <taxon>Eukaryota</taxon>
        <taxon>Fungi</taxon>
        <taxon>Dikarya</taxon>
        <taxon>Basidiomycota</taxon>
        <taxon>Agaricomycotina</taxon>
        <taxon>Agaricomycetes</taxon>
        <taxon>Agaricomycetidae</taxon>
        <taxon>Agaricales</taxon>
        <taxon>Marasmiineae</taxon>
        <taxon>Mycenaceae</taxon>
        <taxon>Favolaschia</taxon>
    </lineage>
</organism>
<keyword evidence="2" id="KW-0472">Membrane</keyword>
<keyword evidence="2" id="KW-1133">Transmembrane helix</keyword>
<dbReference type="EMBL" id="JAWWNJ010000086">
    <property type="protein sequence ID" value="KAK7000873.1"/>
    <property type="molecule type" value="Genomic_DNA"/>
</dbReference>
<keyword evidence="4" id="KW-1185">Reference proteome</keyword>
<gene>
    <name evidence="3" type="ORF">R3P38DRAFT_3327553</name>
</gene>
<evidence type="ECO:0000256" key="1">
    <source>
        <dbReference type="SAM" id="MobiDB-lite"/>
    </source>
</evidence>